<proteinExistence type="predicted"/>
<gene>
    <name evidence="1" type="ORF">D6C90_00211</name>
</gene>
<protein>
    <submittedName>
        <fullName evidence="1">Uncharacterized protein</fullName>
    </submittedName>
</protein>
<reference evidence="1 2" key="1">
    <citation type="submission" date="2018-10" db="EMBL/GenBank/DDBJ databases">
        <title>Fifty Aureobasidium pullulans genomes reveal a recombining polyextremotolerant generalist.</title>
        <authorList>
            <person name="Gostincar C."/>
            <person name="Turk M."/>
            <person name="Zajc J."/>
            <person name="Gunde-Cimerman N."/>
        </authorList>
    </citation>
    <scope>NUCLEOTIDE SEQUENCE [LARGE SCALE GENOMIC DNA]</scope>
    <source>
        <strain evidence="1 2">EXF-3844</strain>
    </source>
</reference>
<comment type="caution">
    <text evidence="1">The sequence shown here is derived from an EMBL/GenBank/DDBJ whole genome shotgun (WGS) entry which is preliminary data.</text>
</comment>
<evidence type="ECO:0000313" key="2">
    <source>
        <dbReference type="Proteomes" id="UP000310121"/>
    </source>
</evidence>
<dbReference type="AlphaFoldDB" id="A0A4S9IV66"/>
<accession>A0A4S9IV66</accession>
<organism evidence="1 2">
    <name type="scientific">Aureobasidium pullulans</name>
    <name type="common">Black yeast</name>
    <name type="synonym">Pullularia pullulans</name>
    <dbReference type="NCBI Taxonomy" id="5580"/>
    <lineage>
        <taxon>Eukaryota</taxon>
        <taxon>Fungi</taxon>
        <taxon>Dikarya</taxon>
        <taxon>Ascomycota</taxon>
        <taxon>Pezizomycotina</taxon>
        <taxon>Dothideomycetes</taxon>
        <taxon>Dothideomycetidae</taxon>
        <taxon>Dothideales</taxon>
        <taxon>Saccotheciaceae</taxon>
        <taxon>Aureobasidium</taxon>
    </lineage>
</organism>
<sequence length="372" mass="42262">MAATLLDLPPELLTAIVDLVVVDSDPGTTATDSIINLRRTCKALHDPCHVHFLRCLTCFDVDLTNRSGMTKLLAVSKSPVHAAAIKEILFLYTEPDLVWIMPRLRKAFTNLGSLKDHITIVIDPFAQPKTNKRVTKHDSWCLVNNVLVAAALSKLTVDEIHVRARRDSLTDIAVPVDSPEIKYGDLLWYMHTRLVDEQHKGFKDFDGWGIPVLVADFQSAGSMSYHYAQASLKVNGLSHDHWIQLKPWSRTLVPQKIEIQGGEFMTFELQHFFFHTRANSLGTHSLTIINSKPIHEWPPEEYETTRMETLLRVFVRWGLELEHCRLESIWDASTDAEAPSFSGEERVIMEGKEHIQAALPQLRARFLQKQEG</sequence>
<dbReference type="Proteomes" id="UP000310121">
    <property type="component" value="Unassembled WGS sequence"/>
</dbReference>
<dbReference type="EMBL" id="QZBN01000005">
    <property type="protein sequence ID" value="THZ54118.1"/>
    <property type="molecule type" value="Genomic_DNA"/>
</dbReference>
<evidence type="ECO:0000313" key="1">
    <source>
        <dbReference type="EMBL" id="THZ54118.1"/>
    </source>
</evidence>
<name>A0A4S9IV66_AURPU</name>